<evidence type="ECO:0008006" key="4">
    <source>
        <dbReference type="Google" id="ProtNLM"/>
    </source>
</evidence>
<feature type="signal peptide" evidence="1">
    <location>
        <begin position="1"/>
        <end position="20"/>
    </location>
</feature>
<dbReference type="Proteomes" id="UP000305709">
    <property type="component" value="Unassembled WGS sequence"/>
</dbReference>
<evidence type="ECO:0000256" key="1">
    <source>
        <dbReference type="SAM" id="SignalP"/>
    </source>
</evidence>
<name>A0A5C4NIH6_9RHOB</name>
<dbReference type="RefSeq" id="WP_139080423.1">
    <property type="nucleotide sequence ID" value="NZ_VDFV01000003.1"/>
</dbReference>
<gene>
    <name evidence="2" type="ORF">FHG71_04480</name>
</gene>
<accession>A0A5C4NIH6</accession>
<dbReference type="AlphaFoldDB" id="A0A5C4NIH6"/>
<dbReference type="InterPro" id="IPR020349">
    <property type="entry name" value="Uncharacterised_14.7kDa"/>
</dbReference>
<feature type="chain" id="PRO_5023024205" description="DUF5333 domain-containing protein" evidence="1">
    <location>
        <begin position="21"/>
        <end position="134"/>
    </location>
</feature>
<evidence type="ECO:0000313" key="2">
    <source>
        <dbReference type="EMBL" id="TNC73740.1"/>
    </source>
</evidence>
<reference evidence="2 3" key="1">
    <citation type="submission" date="2019-06" db="EMBL/GenBank/DDBJ databases">
        <authorList>
            <person name="Jiang L."/>
        </authorList>
    </citation>
    <scope>NUCLEOTIDE SEQUENCE [LARGE SCALE GENOMIC DNA]</scope>
    <source>
        <strain evidence="2 3">YIM 48858</strain>
    </source>
</reference>
<evidence type="ECO:0000313" key="3">
    <source>
        <dbReference type="Proteomes" id="UP000305709"/>
    </source>
</evidence>
<organism evidence="2 3">
    <name type="scientific">Rubellimicrobium roseum</name>
    <dbReference type="NCBI Taxonomy" id="687525"/>
    <lineage>
        <taxon>Bacteria</taxon>
        <taxon>Pseudomonadati</taxon>
        <taxon>Pseudomonadota</taxon>
        <taxon>Alphaproteobacteria</taxon>
        <taxon>Rhodobacterales</taxon>
        <taxon>Roseobacteraceae</taxon>
        <taxon>Rubellimicrobium</taxon>
    </lineage>
</organism>
<dbReference type="EMBL" id="VDFV01000003">
    <property type="protein sequence ID" value="TNC73740.1"/>
    <property type="molecule type" value="Genomic_DNA"/>
</dbReference>
<keyword evidence="3" id="KW-1185">Reference proteome</keyword>
<dbReference type="OrthoDB" id="7658992at2"/>
<keyword evidence="1" id="KW-0732">Signal</keyword>
<dbReference type="Pfam" id="PF17267">
    <property type="entry name" value="DUF5333"/>
    <property type="match status" value="1"/>
</dbReference>
<comment type="caution">
    <text evidence="2">The sequence shown here is derived from an EMBL/GenBank/DDBJ whole genome shotgun (WGS) entry which is preliminary data.</text>
</comment>
<proteinExistence type="predicted"/>
<sequence>MIAVLRALALLCALPLTAAAQERPPLGQVESITEGLIDTAIAYEIGERCESLDGRRIQGLAYLLSLQAEARRLGYSPQEIDAFIDDDGEKDRLEAIARGRLRDMGAVEGEWDTYCAVGRAEMDRGSRIGRLLTD</sequence>
<protein>
    <recommendedName>
        <fullName evidence="4">DUF5333 domain-containing protein</fullName>
    </recommendedName>
</protein>